<gene>
    <name evidence="1" type="ORF">BN2475_310010</name>
</gene>
<organism evidence="1 2">
    <name type="scientific">Paraburkholderia ribeironis</name>
    <dbReference type="NCBI Taxonomy" id="1247936"/>
    <lineage>
        <taxon>Bacteria</taxon>
        <taxon>Pseudomonadati</taxon>
        <taxon>Pseudomonadota</taxon>
        <taxon>Betaproteobacteria</taxon>
        <taxon>Burkholderiales</taxon>
        <taxon>Burkholderiaceae</taxon>
        <taxon>Paraburkholderia</taxon>
    </lineage>
</organism>
<dbReference type="EMBL" id="CYGX02000031">
    <property type="protein sequence ID" value="SIT41411.1"/>
    <property type="molecule type" value="Genomic_DNA"/>
</dbReference>
<dbReference type="AlphaFoldDB" id="A0A1N7S250"/>
<reference evidence="1 2" key="1">
    <citation type="submission" date="2016-12" db="EMBL/GenBank/DDBJ databases">
        <authorList>
            <person name="Song W.-J."/>
            <person name="Kurnit D.M."/>
        </authorList>
    </citation>
    <scope>NUCLEOTIDE SEQUENCE [LARGE SCALE GENOMIC DNA]</scope>
    <source>
        <strain evidence="1 2">STM7296</strain>
    </source>
</reference>
<dbReference type="OrthoDB" id="9098146at2"/>
<name>A0A1N7S250_9BURK</name>
<sequence>MQARNSFELEYQLSATRSVQLNDLRFPFPSHWRAVRGTQRLSTASNAGLSLHSEARVRAEQLIDIFMTPDTSGGVTTHLTIDFGPMTPRPDPDWDELGRVYHHARGFGLALARSMFQTPYYPWKLHETASALGTLPRSLQKTLFRECYSFDAALRRCRRLNGLLEEGNSSAGLRVVGLRREFRKHA</sequence>
<dbReference type="STRING" id="1247936.BN2475_310010"/>
<evidence type="ECO:0000313" key="1">
    <source>
        <dbReference type="EMBL" id="SIT41411.1"/>
    </source>
</evidence>
<dbReference type="Proteomes" id="UP000187012">
    <property type="component" value="Unassembled WGS sequence"/>
</dbReference>
<dbReference type="RefSeq" id="WP_143325790.1">
    <property type="nucleotide sequence ID" value="NZ_CYGX02000031.1"/>
</dbReference>
<accession>A0A1N7S250</accession>
<protein>
    <submittedName>
        <fullName evidence="1">Uncharacterized protein</fullName>
    </submittedName>
</protein>
<proteinExistence type="predicted"/>
<evidence type="ECO:0000313" key="2">
    <source>
        <dbReference type="Proteomes" id="UP000187012"/>
    </source>
</evidence>
<keyword evidence="2" id="KW-1185">Reference proteome</keyword>